<dbReference type="Proteomes" id="UP001157355">
    <property type="component" value="Unassembled WGS sequence"/>
</dbReference>
<organism evidence="4 5">
    <name type="scientific">Cypionkella aquatica</name>
    <dbReference type="NCBI Taxonomy" id="1756042"/>
    <lineage>
        <taxon>Bacteria</taxon>
        <taxon>Pseudomonadati</taxon>
        <taxon>Pseudomonadota</taxon>
        <taxon>Alphaproteobacteria</taxon>
        <taxon>Rhodobacterales</taxon>
        <taxon>Paracoccaceae</taxon>
        <taxon>Cypionkella</taxon>
    </lineage>
</organism>
<dbReference type="SUPFAM" id="SSF54106">
    <property type="entry name" value="LysM domain"/>
    <property type="match status" value="1"/>
</dbReference>
<dbReference type="AlphaFoldDB" id="A0AA37U2R2"/>
<protein>
    <submittedName>
        <fullName evidence="4">Peptidoglycan-binding protein LysM</fullName>
    </submittedName>
</protein>
<feature type="region of interest" description="Disordered" evidence="1">
    <location>
        <begin position="345"/>
        <end position="388"/>
    </location>
</feature>
<dbReference type="CDD" id="cd00118">
    <property type="entry name" value="LysM"/>
    <property type="match status" value="1"/>
</dbReference>
<sequence length="497" mass="47701">MAGWNALNSAARGAVVAGGAAVLAVVAYLGFASGPDAPPPGPAPDQVAVADPAAQPAATDAPAAVSAETEASADPAASADVAASPETTVETVPAQSVADAPSVPDVAPAAVILPSFDVARVAADGAATVAGIAAPGAAVKVLVDGVEVAQAKADAQGKFAALFDVTLGPDARMLSLQAVGVDGVIVPGADSVALAPIVAAPIVASPTQTTPGAATGGDAGAEPVLQAPSAVLVAPDGVKVLQSTASASADVGGSVGVDTISYAPDGAVLLGGRAAAAAPLRIYLDGAAIADVTAGGDGAWAATLRDVAAGIYTLRVDQLGADGKVSSRFETPFKRETVEDLAAALQQPGSSADPASPAPDAANAPASAQGTQAPVADPQSAAPATVTTSQAAMAADAAGAEPAAVDPAAAMAEAAAPEAAEAAGAEMATTAVQPALAAAKPAPVSVTVQPGYTLWGIAQQNFGDGVMYVQVFEANKAKIKDPDLIYPGQVFTIPAAP</sequence>
<dbReference type="Pfam" id="PF01476">
    <property type="entry name" value="LysM"/>
    <property type="match status" value="1"/>
</dbReference>
<reference evidence="4 5" key="1">
    <citation type="journal article" date="2014" name="Int. J. Syst. Evol. Microbiol.">
        <title>Complete genome sequence of Corynebacterium casei LMG S-19264T (=DSM 44701T), isolated from a smear-ripened cheese.</title>
        <authorList>
            <consortium name="US DOE Joint Genome Institute (JGI-PGF)"/>
            <person name="Walter F."/>
            <person name="Albersmeier A."/>
            <person name="Kalinowski J."/>
            <person name="Ruckert C."/>
        </authorList>
    </citation>
    <scope>NUCLEOTIDE SEQUENCE [LARGE SCALE GENOMIC DNA]</scope>
    <source>
        <strain evidence="4 5">NBRC 111766</strain>
    </source>
</reference>
<feature type="compositionally biased region" description="Low complexity" evidence="1">
    <location>
        <begin position="44"/>
        <end position="86"/>
    </location>
</feature>
<feature type="compositionally biased region" description="Low complexity" evidence="1">
    <location>
        <begin position="350"/>
        <end position="368"/>
    </location>
</feature>
<gene>
    <name evidence="4" type="ORF">GCM10010873_23050</name>
</gene>
<feature type="domain" description="LysM" evidence="3">
    <location>
        <begin position="444"/>
        <end position="493"/>
    </location>
</feature>
<feature type="transmembrane region" description="Helical" evidence="2">
    <location>
        <begin position="12"/>
        <end position="31"/>
    </location>
</feature>
<keyword evidence="2" id="KW-0812">Transmembrane</keyword>
<dbReference type="PROSITE" id="PS51782">
    <property type="entry name" value="LYSM"/>
    <property type="match status" value="1"/>
</dbReference>
<dbReference type="EMBL" id="BSPP01000007">
    <property type="protein sequence ID" value="GLS87331.1"/>
    <property type="molecule type" value="Genomic_DNA"/>
</dbReference>
<evidence type="ECO:0000256" key="2">
    <source>
        <dbReference type="SAM" id="Phobius"/>
    </source>
</evidence>
<dbReference type="RefSeq" id="WP_284325495.1">
    <property type="nucleotide sequence ID" value="NZ_BSPP01000007.1"/>
</dbReference>
<feature type="region of interest" description="Disordered" evidence="1">
    <location>
        <begin position="37"/>
        <end position="86"/>
    </location>
</feature>
<evidence type="ECO:0000256" key="1">
    <source>
        <dbReference type="SAM" id="MobiDB-lite"/>
    </source>
</evidence>
<comment type="caution">
    <text evidence="4">The sequence shown here is derived from an EMBL/GenBank/DDBJ whole genome shotgun (WGS) entry which is preliminary data.</text>
</comment>
<evidence type="ECO:0000259" key="3">
    <source>
        <dbReference type="PROSITE" id="PS51782"/>
    </source>
</evidence>
<dbReference type="SMART" id="SM00257">
    <property type="entry name" value="LysM"/>
    <property type="match status" value="1"/>
</dbReference>
<dbReference type="PANTHER" id="PTHR34700:SF4">
    <property type="entry name" value="PHAGE-LIKE ELEMENT PBSX PROTEIN XKDP"/>
    <property type="match status" value="1"/>
</dbReference>
<accession>A0AA37U2R2</accession>
<dbReference type="Gene3D" id="3.10.350.10">
    <property type="entry name" value="LysM domain"/>
    <property type="match status" value="1"/>
</dbReference>
<proteinExistence type="predicted"/>
<evidence type="ECO:0000313" key="4">
    <source>
        <dbReference type="EMBL" id="GLS87331.1"/>
    </source>
</evidence>
<dbReference type="InterPro" id="IPR036779">
    <property type="entry name" value="LysM_dom_sf"/>
</dbReference>
<evidence type="ECO:0000313" key="5">
    <source>
        <dbReference type="Proteomes" id="UP001157355"/>
    </source>
</evidence>
<keyword evidence="2" id="KW-0472">Membrane</keyword>
<dbReference type="InterPro" id="IPR018392">
    <property type="entry name" value="LysM"/>
</dbReference>
<keyword evidence="2" id="KW-1133">Transmembrane helix</keyword>
<name>A0AA37U2R2_9RHOB</name>
<keyword evidence="5" id="KW-1185">Reference proteome</keyword>
<dbReference type="PANTHER" id="PTHR34700">
    <property type="entry name" value="POTASSIUM BINDING PROTEIN KBP"/>
    <property type="match status" value="1"/>
</dbReference>
<dbReference type="InterPro" id="IPR052196">
    <property type="entry name" value="Bact_Kbp"/>
</dbReference>